<dbReference type="CDD" id="cd07035">
    <property type="entry name" value="TPP_PYR_POX_like"/>
    <property type="match status" value="1"/>
</dbReference>
<organism evidence="7 8">
    <name type="scientific">Herbidospora galbida</name>
    <dbReference type="NCBI Taxonomy" id="2575442"/>
    <lineage>
        <taxon>Bacteria</taxon>
        <taxon>Bacillati</taxon>
        <taxon>Actinomycetota</taxon>
        <taxon>Actinomycetes</taxon>
        <taxon>Streptosporangiales</taxon>
        <taxon>Streptosporangiaceae</taxon>
        <taxon>Herbidospora</taxon>
    </lineage>
</organism>
<dbReference type="InterPro" id="IPR045229">
    <property type="entry name" value="TPP_enz"/>
</dbReference>
<proteinExistence type="inferred from homology"/>
<feature type="domain" description="Thiamine pyrophosphate enzyme central" evidence="4">
    <location>
        <begin position="187"/>
        <end position="320"/>
    </location>
</feature>
<feature type="domain" description="Thiamine pyrophosphate enzyme N-terminal TPP-binding" evidence="6">
    <location>
        <begin position="10"/>
        <end position="109"/>
    </location>
</feature>
<evidence type="ECO:0000256" key="3">
    <source>
        <dbReference type="RuleBase" id="RU362132"/>
    </source>
</evidence>
<gene>
    <name evidence="7" type="ORF">FDA94_12525</name>
</gene>
<dbReference type="Gene3D" id="3.40.50.970">
    <property type="match status" value="2"/>
</dbReference>
<accession>A0A4U3MK71</accession>
<dbReference type="GO" id="GO:0000287">
    <property type="term" value="F:magnesium ion binding"/>
    <property type="evidence" value="ECO:0007669"/>
    <property type="project" value="InterPro"/>
</dbReference>
<dbReference type="Pfam" id="PF00205">
    <property type="entry name" value="TPP_enzyme_M"/>
    <property type="match status" value="1"/>
</dbReference>
<name>A0A4U3MK71_9ACTN</name>
<dbReference type="GO" id="GO:0030976">
    <property type="term" value="F:thiamine pyrophosphate binding"/>
    <property type="evidence" value="ECO:0007669"/>
    <property type="project" value="InterPro"/>
</dbReference>
<evidence type="ECO:0000256" key="2">
    <source>
        <dbReference type="ARBA" id="ARBA00023052"/>
    </source>
</evidence>
<dbReference type="OrthoDB" id="2443624at2"/>
<comment type="similarity">
    <text evidence="1 3">Belongs to the TPP enzyme family.</text>
</comment>
<dbReference type="InterPro" id="IPR029035">
    <property type="entry name" value="DHS-like_NAD/FAD-binding_dom"/>
</dbReference>
<dbReference type="Gene3D" id="3.40.50.1220">
    <property type="entry name" value="TPP-binding domain"/>
    <property type="match status" value="1"/>
</dbReference>
<dbReference type="PANTHER" id="PTHR18968:SF133">
    <property type="entry name" value="BENZOYLFORMATE DECARBOXYLASE"/>
    <property type="match status" value="1"/>
</dbReference>
<dbReference type="PANTHER" id="PTHR18968">
    <property type="entry name" value="THIAMINE PYROPHOSPHATE ENZYMES"/>
    <property type="match status" value="1"/>
</dbReference>
<dbReference type="Pfam" id="PF02776">
    <property type="entry name" value="TPP_enzyme_N"/>
    <property type="match status" value="1"/>
</dbReference>
<evidence type="ECO:0000259" key="6">
    <source>
        <dbReference type="Pfam" id="PF02776"/>
    </source>
</evidence>
<comment type="caution">
    <text evidence="7">The sequence shown here is derived from an EMBL/GenBank/DDBJ whole genome shotgun (WGS) entry which is preliminary data.</text>
</comment>
<keyword evidence="2 3" id="KW-0786">Thiamine pyrophosphate</keyword>
<evidence type="ECO:0000313" key="8">
    <source>
        <dbReference type="Proteomes" id="UP000308705"/>
    </source>
</evidence>
<dbReference type="Proteomes" id="UP000308705">
    <property type="component" value="Unassembled WGS sequence"/>
</dbReference>
<evidence type="ECO:0000259" key="5">
    <source>
        <dbReference type="Pfam" id="PF02775"/>
    </source>
</evidence>
<dbReference type="GO" id="GO:0003984">
    <property type="term" value="F:acetolactate synthase activity"/>
    <property type="evidence" value="ECO:0007669"/>
    <property type="project" value="TreeGrafter"/>
</dbReference>
<dbReference type="InterPro" id="IPR029061">
    <property type="entry name" value="THDP-binding"/>
</dbReference>
<evidence type="ECO:0000313" key="7">
    <source>
        <dbReference type="EMBL" id="TKK88894.1"/>
    </source>
</evidence>
<evidence type="ECO:0000256" key="1">
    <source>
        <dbReference type="ARBA" id="ARBA00007812"/>
    </source>
</evidence>
<protein>
    <submittedName>
        <fullName evidence="7">Thiamine pyrophosphate-binding protein</fullName>
    </submittedName>
</protein>
<dbReference type="InterPro" id="IPR012000">
    <property type="entry name" value="Thiamin_PyroP_enz_cen_dom"/>
</dbReference>
<dbReference type="EMBL" id="SZQA01000009">
    <property type="protein sequence ID" value="TKK88894.1"/>
    <property type="molecule type" value="Genomic_DNA"/>
</dbReference>
<dbReference type="Pfam" id="PF02775">
    <property type="entry name" value="TPP_enzyme_C"/>
    <property type="match status" value="1"/>
</dbReference>
<dbReference type="InterPro" id="IPR011766">
    <property type="entry name" value="TPP_enzyme_TPP-bd"/>
</dbReference>
<evidence type="ECO:0000259" key="4">
    <source>
        <dbReference type="Pfam" id="PF00205"/>
    </source>
</evidence>
<feature type="domain" description="Thiamine pyrophosphate enzyme TPP-binding" evidence="5">
    <location>
        <begin position="373"/>
        <end position="445"/>
    </location>
</feature>
<dbReference type="CDD" id="cd02002">
    <property type="entry name" value="TPP_BFDC"/>
    <property type="match status" value="1"/>
</dbReference>
<dbReference type="GO" id="GO:0050660">
    <property type="term" value="F:flavin adenine dinucleotide binding"/>
    <property type="evidence" value="ECO:0007669"/>
    <property type="project" value="TreeGrafter"/>
</dbReference>
<dbReference type="AlphaFoldDB" id="A0A4U3MK71"/>
<dbReference type="SUPFAM" id="SSF52518">
    <property type="entry name" value="Thiamin diphosphate-binding fold (THDP-binding)"/>
    <property type="match status" value="2"/>
</dbReference>
<reference evidence="7 8" key="1">
    <citation type="submission" date="2019-04" db="EMBL/GenBank/DDBJ databases">
        <title>Herbidospora sp. NEAU-GS14.nov., a novel actinomycete isolated from soil.</title>
        <authorList>
            <person name="Han L."/>
        </authorList>
    </citation>
    <scope>NUCLEOTIDE SEQUENCE [LARGE SCALE GENOMIC DNA]</scope>
    <source>
        <strain evidence="7 8">NEAU-GS14</strain>
    </source>
</reference>
<dbReference type="SUPFAM" id="SSF52467">
    <property type="entry name" value="DHS-like NAD/FAD-binding domain"/>
    <property type="match status" value="1"/>
</dbReference>
<sequence>MLNRSPRGVREEVVALLRETGLTTVFANGAAPGAARPPGWPEDLRFVLALHEGAVVGMATGWAIARDAPALVLLHATAGLGNAAGALAIARVSRAPLVVLVSRPGRRHLVDEPFLPGEHAVWVTTPARAQDVPSAVARARHEAVTGRGPALVVVPEDDWDAPGSGLGVSAPKQIVRTRAVGDGELAPLARLLDGARSPALVAGAGADSPAAWAGLVALAERLGSPVFQDSSGARAGFPQDHRLFAGVLPADRPALRRALGGHDVVLVVGAAAFCQHPYREGPFAQPGTTVAVVSDDAAELHRSWAEVALRADPGVAARRLAELVRPRDSRPVDRVVPEPGEGFRAAHVLAALAERLPPETVVVEETPSSRPDLHRLLPARRPLGLVSAATGGPGFALPAAAGLRMALPARPVVAVVGDRSAMYGVQALWSAAHYGVGALFVVLSNFPDISLAGLARAQGCDAIEITDRATLVDTLDGVIPTLTERSEPLLLDIAVTP</sequence>
<dbReference type="InterPro" id="IPR012001">
    <property type="entry name" value="Thiamin_PyroP_enz_TPP-bd_dom"/>
</dbReference>
<keyword evidence="8" id="KW-1185">Reference proteome</keyword>